<evidence type="ECO:0000259" key="1">
    <source>
        <dbReference type="Pfam" id="PF20722"/>
    </source>
</evidence>
<feature type="domain" description="DUF6830" evidence="1">
    <location>
        <begin position="659"/>
        <end position="703"/>
    </location>
</feature>
<reference evidence="2" key="1">
    <citation type="journal article" date="2020" name="New Phytol.">
        <title>Comparative genomics reveals dynamic genome evolution in host specialist ectomycorrhizal fungi.</title>
        <authorList>
            <person name="Lofgren L.A."/>
            <person name="Nguyen N.H."/>
            <person name="Vilgalys R."/>
            <person name="Ruytinx J."/>
            <person name="Liao H.L."/>
            <person name="Branco S."/>
            <person name="Kuo A."/>
            <person name="LaButti K."/>
            <person name="Lipzen A."/>
            <person name="Andreopoulos W."/>
            <person name="Pangilinan J."/>
            <person name="Riley R."/>
            <person name="Hundley H."/>
            <person name="Na H."/>
            <person name="Barry K."/>
            <person name="Grigoriev I.V."/>
            <person name="Stajich J.E."/>
            <person name="Kennedy P.G."/>
        </authorList>
    </citation>
    <scope>NUCLEOTIDE SEQUENCE</scope>
    <source>
        <strain evidence="2">DOB743</strain>
    </source>
</reference>
<accession>A0A9P6ZW29</accession>
<sequence length="838" mass="96616">MFDRLEDDQYMYRRKINHHYPFCDEGEWELGKFMVENLTQTQMIKFLKLKWFDTRERPSFTTKDQLLDWMDSLPCFTQWKVSKMEFSGYKTTYPIELIWRDALEVVKQLFSDPIFTNHMTYTPHVINIRNQREYGDYMSADMAWKIQDYLPVGATQVPIILGSDKTHVTRITGGLKMHPIFITIGNIDSEVRSKATLRAWRCIAYMPITKFRVHPDYQSILQARLWHKCMDLVLTNLKATALDGCFMPDPSRHIHYVFTPLIAHVCNLPEASMIAAVAKNASPLTMAVQGDFGNGTLHPPRTGKHTLQCIVDTSRKVDPWDLDQFQKAAKAVNLSGVHMPYWRDWIYACLSVFLAGEVLHTCFKFFADHPLKWIKETVGAHELDNRFIVQHKRVGTHHFTKGVTHVKQMTGREYREIQRTIVASITGATPPRFVRAICAIVEFIYLAQNPVHSPETLQSMQQALLDFHSFKDTIIEAKARKGKKGVKEDFFIPKLELLQSFKGTIQRLGTLMQFSADTTERLLITHCKDLFSRTARQSKDFMEQCVRLLNCQESMEIFDLYALLTSRGVPLVNAMHAEEEDIAIANPALSWVSCVLPDEVNLVRGPRPVRNHFLKGILSGDAQTAFQVNVTPDYRSLSPAEISINGEHTRWNPEYGRYHTWNKFRLQLHSAFQQRVIIPSRVVQAYPPSNDFPLGNCDTILIDATGINGKMTSYIAQVRLIFQPVIRRGSNLELPSYLSNPLLYIQLFRFISSPADRPELRMWTVERAYTQDQNGNRHREGVVIRVMDVMHAVELIPVFGEAVAKDVSSATCLETYERFFFNNFVDKESYHTFSTEFV</sequence>
<proteinExistence type="predicted"/>
<gene>
    <name evidence="2" type="ORF">EV702DRAFT_1197580</name>
</gene>
<name>A0A9P6ZW29_9AGAM</name>
<dbReference type="InterPro" id="IPR049233">
    <property type="entry name" value="DUF6830"/>
</dbReference>
<comment type="caution">
    <text evidence="2">The sequence shown here is derived from an EMBL/GenBank/DDBJ whole genome shotgun (WGS) entry which is preliminary data.</text>
</comment>
<protein>
    <recommendedName>
        <fullName evidence="1">DUF6830 domain-containing protein</fullName>
    </recommendedName>
</protein>
<evidence type="ECO:0000313" key="3">
    <source>
        <dbReference type="Proteomes" id="UP000714275"/>
    </source>
</evidence>
<dbReference type="Pfam" id="PF18759">
    <property type="entry name" value="Plavaka"/>
    <property type="match status" value="1"/>
</dbReference>
<dbReference type="OrthoDB" id="3232986at2759"/>
<evidence type="ECO:0000313" key="2">
    <source>
        <dbReference type="EMBL" id="KAG1777252.1"/>
    </source>
</evidence>
<keyword evidence="3" id="KW-1185">Reference proteome</keyword>
<organism evidence="2 3">
    <name type="scientific">Suillus placidus</name>
    <dbReference type="NCBI Taxonomy" id="48579"/>
    <lineage>
        <taxon>Eukaryota</taxon>
        <taxon>Fungi</taxon>
        <taxon>Dikarya</taxon>
        <taxon>Basidiomycota</taxon>
        <taxon>Agaricomycotina</taxon>
        <taxon>Agaricomycetes</taxon>
        <taxon>Agaricomycetidae</taxon>
        <taxon>Boletales</taxon>
        <taxon>Suillineae</taxon>
        <taxon>Suillaceae</taxon>
        <taxon>Suillus</taxon>
    </lineage>
</organism>
<dbReference type="InterPro" id="IPR041078">
    <property type="entry name" value="Plavaka"/>
</dbReference>
<dbReference type="Pfam" id="PF20722">
    <property type="entry name" value="DUF6830"/>
    <property type="match status" value="1"/>
</dbReference>
<dbReference type="AlphaFoldDB" id="A0A9P6ZW29"/>
<dbReference type="Proteomes" id="UP000714275">
    <property type="component" value="Unassembled WGS sequence"/>
</dbReference>
<dbReference type="EMBL" id="JABBWD010000022">
    <property type="protein sequence ID" value="KAG1777252.1"/>
    <property type="molecule type" value="Genomic_DNA"/>
</dbReference>